<dbReference type="Pfam" id="PF07023">
    <property type="entry name" value="DUF1315"/>
    <property type="match status" value="1"/>
</dbReference>
<gene>
    <name evidence="2" type="ORF">BST96_18685</name>
</gene>
<keyword evidence="3" id="KW-1185">Reference proteome</keyword>
<accession>A0A1X9NPZ7</accession>
<sequence>MDFEQLISNITPDIHTALKRAIEIGKWPDGQRLTQEQRELCMEAVINYEQRFVAETDRVGYIDRGSKAEGELCDDKPDPGDNPNQERPLKWSE</sequence>
<dbReference type="STRING" id="716816.BST96_18685"/>
<dbReference type="OrthoDB" id="5616307at2"/>
<evidence type="ECO:0000313" key="3">
    <source>
        <dbReference type="Proteomes" id="UP000193450"/>
    </source>
</evidence>
<proteinExistence type="predicted"/>
<evidence type="ECO:0000256" key="1">
    <source>
        <dbReference type="SAM" id="MobiDB-lite"/>
    </source>
</evidence>
<dbReference type="RefSeq" id="WP_085760141.1">
    <property type="nucleotide sequence ID" value="NZ_CP019343.1"/>
</dbReference>
<dbReference type="AlphaFoldDB" id="A0A1X9NPZ7"/>
<dbReference type="EMBL" id="CP019343">
    <property type="protein sequence ID" value="ARN75943.1"/>
    <property type="molecule type" value="Genomic_DNA"/>
</dbReference>
<dbReference type="Proteomes" id="UP000193450">
    <property type="component" value="Chromosome"/>
</dbReference>
<evidence type="ECO:0000313" key="2">
    <source>
        <dbReference type="EMBL" id="ARN75943.1"/>
    </source>
</evidence>
<feature type="region of interest" description="Disordered" evidence="1">
    <location>
        <begin position="66"/>
        <end position="93"/>
    </location>
</feature>
<dbReference type="InterPro" id="IPR009749">
    <property type="entry name" value="DUF1315"/>
</dbReference>
<protein>
    <recommendedName>
        <fullName evidence="4">PA-phosphatase</fullName>
    </recommendedName>
</protein>
<organism evidence="2 3">
    <name type="scientific">Oceanicoccus sagamiensis</name>
    <dbReference type="NCBI Taxonomy" id="716816"/>
    <lineage>
        <taxon>Bacteria</taxon>
        <taxon>Pseudomonadati</taxon>
        <taxon>Pseudomonadota</taxon>
        <taxon>Gammaproteobacteria</taxon>
        <taxon>Cellvibrionales</taxon>
        <taxon>Spongiibacteraceae</taxon>
        <taxon>Oceanicoccus</taxon>
    </lineage>
</organism>
<dbReference type="KEGG" id="osg:BST96_18685"/>
<feature type="compositionally biased region" description="Basic and acidic residues" evidence="1">
    <location>
        <begin position="66"/>
        <end position="79"/>
    </location>
</feature>
<reference evidence="2 3" key="1">
    <citation type="submission" date="2016-11" db="EMBL/GenBank/DDBJ databases">
        <title>Trade-off between light-utilization and light-protection in marine flavobacteria.</title>
        <authorList>
            <person name="Kumagai Y."/>
        </authorList>
    </citation>
    <scope>NUCLEOTIDE SEQUENCE [LARGE SCALE GENOMIC DNA]</scope>
    <source>
        <strain evidence="2 3">NBRC 107125</strain>
    </source>
</reference>
<evidence type="ECO:0008006" key="4">
    <source>
        <dbReference type="Google" id="ProtNLM"/>
    </source>
</evidence>
<name>A0A1X9NPZ7_9GAMM</name>